<protein>
    <submittedName>
        <fullName evidence="2">Uncharacterized protein</fullName>
    </submittedName>
</protein>
<dbReference type="AlphaFoldDB" id="A0AAD1XJP1"/>
<feature type="transmembrane region" description="Helical" evidence="1">
    <location>
        <begin position="48"/>
        <end position="68"/>
    </location>
</feature>
<keyword evidence="1" id="KW-0472">Membrane</keyword>
<accession>A0AAD1XJP1</accession>
<dbReference type="EMBL" id="CAMPGE010015314">
    <property type="protein sequence ID" value="CAI2373947.1"/>
    <property type="molecule type" value="Genomic_DNA"/>
</dbReference>
<evidence type="ECO:0000313" key="2">
    <source>
        <dbReference type="EMBL" id="CAI2373947.1"/>
    </source>
</evidence>
<dbReference type="PROSITE" id="PS51257">
    <property type="entry name" value="PROKAR_LIPOPROTEIN"/>
    <property type="match status" value="1"/>
</dbReference>
<reference evidence="2" key="1">
    <citation type="submission" date="2023-07" db="EMBL/GenBank/DDBJ databases">
        <authorList>
            <consortium name="AG Swart"/>
            <person name="Singh M."/>
            <person name="Singh A."/>
            <person name="Seah K."/>
            <person name="Emmerich C."/>
        </authorList>
    </citation>
    <scope>NUCLEOTIDE SEQUENCE</scope>
    <source>
        <strain evidence="2">DP1</strain>
    </source>
</reference>
<evidence type="ECO:0000256" key="1">
    <source>
        <dbReference type="SAM" id="Phobius"/>
    </source>
</evidence>
<feature type="transmembrane region" description="Helical" evidence="1">
    <location>
        <begin position="12"/>
        <end position="36"/>
    </location>
</feature>
<feature type="transmembrane region" description="Helical" evidence="1">
    <location>
        <begin position="254"/>
        <end position="278"/>
    </location>
</feature>
<keyword evidence="1" id="KW-1133">Transmembrane helix</keyword>
<gene>
    <name evidence="2" type="ORF">ECRASSUSDP1_LOCUS15296</name>
</gene>
<keyword evidence="3" id="KW-1185">Reference proteome</keyword>
<dbReference type="Proteomes" id="UP001295684">
    <property type="component" value="Unassembled WGS sequence"/>
</dbReference>
<feature type="transmembrane region" description="Helical" evidence="1">
    <location>
        <begin position="169"/>
        <end position="191"/>
    </location>
</feature>
<proteinExistence type="predicted"/>
<organism evidence="2 3">
    <name type="scientific">Euplotes crassus</name>
    <dbReference type="NCBI Taxonomy" id="5936"/>
    <lineage>
        <taxon>Eukaryota</taxon>
        <taxon>Sar</taxon>
        <taxon>Alveolata</taxon>
        <taxon>Ciliophora</taxon>
        <taxon>Intramacronucleata</taxon>
        <taxon>Spirotrichea</taxon>
        <taxon>Hypotrichia</taxon>
        <taxon>Euplotida</taxon>
        <taxon>Euplotidae</taxon>
        <taxon>Moneuplotes</taxon>
    </lineage>
</organism>
<evidence type="ECO:0000313" key="3">
    <source>
        <dbReference type="Proteomes" id="UP001295684"/>
    </source>
</evidence>
<comment type="caution">
    <text evidence="2">The sequence shown here is derived from an EMBL/GenBank/DDBJ whole genome shotgun (WGS) entry which is preliminary data.</text>
</comment>
<feature type="transmembrane region" description="Helical" evidence="1">
    <location>
        <begin position="127"/>
        <end position="149"/>
    </location>
</feature>
<name>A0AAD1XJP1_EUPCR</name>
<feature type="transmembrane region" description="Helical" evidence="1">
    <location>
        <begin position="212"/>
        <end position="234"/>
    </location>
</feature>
<feature type="transmembrane region" description="Helical" evidence="1">
    <location>
        <begin position="96"/>
        <end position="115"/>
    </location>
</feature>
<sequence length="332" mass="38470">MENKVSITGCKGFVIMMIVYACVGFLTLLVQLWYSAMFFKFYGFKNKLITMFMIFLALSLICDIIYGASQAYRCYLDGCTGIDHYCLGYWTDWINYYMYMSTIIVLSFTYISQILKFNNRGKREKRIYNIILWATLLGILLVLMIIFVVDGVNTCSKELDDVKIFTTGILIMTGLNMLTGLFFMVTLLCFYRALKKLDKNTYGVKLSKKLRWRIIISIVVIVVVFEARSGMILLRSVSNFIDEWEQESLTKNRTWYVIYTFWYYCVLSLIPTMVQIYLIKLSLSTTPRVSVGVDEHHGQSDALIPNNFGVSLSQESESFKTEDFREISNTTT</sequence>
<keyword evidence="1" id="KW-0812">Transmembrane</keyword>